<name>A0A1G5ZCC8_9BACT</name>
<dbReference type="InterPro" id="IPR025535">
    <property type="entry name" value="DUF4421"/>
</dbReference>
<dbReference type="AlphaFoldDB" id="A0A1G5ZCC8"/>
<evidence type="ECO:0000313" key="3">
    <source>
        <dbReference type="Proteomes" id="UP000198756"/>
    </source>
</evidence>
<feature type="chain" id="PRO_5011443256" description="DUF4421 domain-containing protein" evidence="1">
    <location>
        <begin position="22"/>
        <end position="335"/>
    </location>
</feature>
<keyword evidence="3" id="KW-1185">Reference proteome</keyword>
<keyword evidence="1" id="KW-0732">Signal</keyword>
<dbReference type="RefSeq" id="WP_092732904.1">
    <property type="nucleotide sequence ID" value="NZ_FMXE01000031.1"/>
</dbReference>
<dbReference type="Proteomes" id="UP000198756">
    <property type="component" value="Unassembled WGS sequence"/>
</dbReference>
<sequence length="335" mass="37742">MRSSKFFFLFLLGIIPFFTLAQNRGVDTTYIDEQEEKLVLRLYSSKKYTEYRVADPQLVYSPNTGLNTGFGATFQKFTLNLAGPLGFLNPQREKDFPRTTDLQVHIYPTFWIIDLFGQFYNGYKVEGPGEDKLARADLSIRKFGVNANYVFHGDKISLAAAFQQSAIQKKSAFSPFIGAEAYYVKVSGDSLVLPESDFTTNQNYERADFFHIGPNAGMIGTLVFGKGFFLTGSAAANLGFSISTPDQETADRNTKLKPGYFLRGFAGYNGPRFSLNLNYVYKNLALAEVNELGQSINTGNYRFIFAYKINAGPKLSQNFPKYNPMKIVQRIFKKD</sequence>
<gene>
    <name evidence="2" type="ORF">SAMN03080617_03535</name>
</gene>
<dbReference type="Pfam" id="PF14391">
    <property type="entry name" value="DUF4421"/>
    <property type="match status" value="1"/>
</dbReference>
<protein>
    <recommendedName>
        <fullName evidence="4">DUF4421 domain-containing protein</fullName>
    </recommendedName>
</protein>
<dbReference type="OrthoDB" id="669053at2"/>
<dbReference type="STRING" id="279824.SAMN03080617_03535"/>
<dbReference type="EMBL" id="FMXE01000031">
    <property type="protein sequence ID" value="SDA92236.1"/>
    <property type="molecule type" value="Genomic_DNA"/>
</dbReference>
<proteinExistence type="predicted"/>
<evidence type="ECO:0000313" key="2">
    <source>
        <dbReference type="EMBL" id="SDA92236.1"/>
    </source>
</evidence>
<evidence type="ECO:0000256" key="1">
    <source>
        <dbReference type="SAM" id="SignalP"/>
    </source>
</evidence>
<accession>A0A1G5ZCC8</accession>
<reference evidence="3" key="1">
    <citation type="submission" date="2016-10" db="EMBL/GenBank/DDBJ databases">
        <authorList>
            <person name="Varghese N."/>
            <person name="Submissions S."/>
        </authorList>
    </citation>
    <scope>NUCLEOTIDE SEQUENCE [LARGE SCALE GENOMIC DNA]</scope>
    <source>
        <strain evidence="3">DSM 22703</strain>
    </source>
</reference>
<organism evidence="2 3">
    <name type="scientific">Algoriphagus alkaliphilus</name>
    <dbReference type="NCBI Taxonomy" id="279824"/>
    <lineage>
        <taxon>Bacteria</taxon>
        <taxon>Pseudomonadati</taxon>
        <taxon>Bacteroidota</taxon>
        <taxon>Cytophagia</taxon>
        <taxon>Cytophagales</taxon>
        <taxon>Cyclobacteriaceae</taxon>
        <taxon>Algoriphagus</taxon>
    </lineage>
</organism>
<evidence type="ECO:0008006" key="4">
    <source>
        <dbReference type="Google" id="ProtNLM"/>
    </source>
</evidence>
<feature type="signal peptide" evidence="1">
    <location>
        <begin position="1"/>
        <end position="21"/>
    </location>
</feature>